<accession>A0ABW2HQ30</accession>
<reference evidence="3" key="1">
    <citation type="journal article" date="2019" name="Int. J. Syst. Evol. Microbiol.">
        <title>The Global Catalogue of Microorganisms (GCM) 10K type strain sequencing project: providing services to taxonomists for standard genome sequencing and annotation.</title>
        <authorList>
            <consortium name="The Broad Institute Genomics Platform"/>
            <consortium name="The Broad Institute Genome Sequencing Center for Infectious Disease"/>
            <person name="Wu L."/>
            <person name="Ma J."/>
        </authorList>
    </citation>
    <scope>NUCLEOTIDE SEQUENCE [LARGE SCALE GENOMIC DNA]</scope>
    <source>
        <strain evidence="3">XZYJT-10</strain>
    </source>
</reference>
<proteinExistence type="predicted"/>
<dbReference type="InterPro" id="IPR010982">
    <property type="entry name" value="Lambda_DNA-bd_dom_sf"/>
</dbReference>
<dbReference type="SMART" id="SM00530">
    <property type="entry name" value="HTH_XRE"/>
    <property type="match status" value="1"/>
</dbReference>
<feature type="domain" description="HTH cro/C1-type" evidence="1">
    <location>
        <begin position="20"/>
        <end position="74"/>
    </location>
</feature>
<dbReference type="SUPFAM" id="SSF47413">
    <property type="entry name" value="lambda repressor-like DNA-binding domains"/>
    <property type="match status" value="1"/>
</dbReference>
<dbReference type="EMBL" id="JBHTBJ010000008">
    <property type="protein sequence ID" value="MFC7275274.1"/>
    <property type="molecule type" value="Genomic_DNA"/>
</dbReference>
<dbReference type="Gene3D" id="1.10.260.40">
    <property type="entry name" value="lambda repressor-like DNA-binding domains"/>
    <property type="match status" value="1"/>
</dbReference>
<dbReference type="PROSITE" id="PS50943">
    <property type="entry name" value="HTH_CROC1"/>
    <property type="match status" value="1"/>
</dbReference>
<dbReference type="InterPro" id="IPR001387">
    <property type="entry name" value="Cro/C1-type_HTH"/>
</dbReference>
<sequence length="116" mass="12778">MSEQTTPPRRRLREHVAEELRVVLARRKMSGAELARRTGIKQSTMSRRMTGETAFDMDDLEAIASVLDIHVGDLFPHRERGSSQDFDLAPAGAAATVGHCYVTVIGGRFPITGLDL</sequence>
<gene>
    <name evidence="2" type="ORF">ACFQS1_14885</name>
</gene>
<evidence type="ECO:0000313" key="3">
    <source>
        <dbReference type="Proteomes" id="UP001596548"/>
    </source>
</evidence>
<name>A0ABW2HQ30_9ACTN</name>
<dbReference type="CDD" id="cd00093">
    <property type="entry name" value="HTH_XRE"/>
    <property type="match status" value="1"/>
</dbReference>
<keyword evidence="3" id="KW-1185">Reference proteome</keyword>
<comment type="caution">
    <text evidence="2">The sequence shown here is derived from an EMBL/GenBank/DDBJ whole genome shotgun (WGS) entry which is preliminary data.</text>
</comment>
<organism evidence="2 3">
    <name type="scientific">Paractinoplanes rhizophilus</name>
    <dbReference type="NCBI Taxonomy" id="1416877"/>
    <lineage>
        <taxon>Bacteria</taxon>
        <taxon>Bacillati</taxon>
        <taxon>Actinomycetota</taxon>
        <taxon>Actinomycetes</taxon>
        <taxon>Micromonosporales</taxon>
        <taxon>Micromonosporaceae</taxon>
        <taxon>Paractinoplanes</taxon>
    </lineage>
</organism>
<dbReference type="Proteomes" id="UP001596548">
    <property type="component" value="Unassembled WGS sequence"/>
</dbReference>
<protein>
    <submittedName>
        <fullName evidence="2">Helix-turn-helix domain-containing protein</fullName>
    </submittedName>
</protein>
<dbReference type="Pfam" id="PF13443">
    <property type="entry name" value="HTH_26"/>
    <property type="match status" value="1"/>
</dbReference>
<dbReference type="RefSeq" id="WP_378968168.1">
    <property type="nucleotide sequence ID" value="NZ_JBHTBJ010000008.1"/>
</dbReference>
<evidence type="ECO:0000259" key="1">
    <source>
        <dbReference type="PROSITE" id="PS50943"/>
    </source>
</evidence>
<evidence type="ECO:0000313" key="2">
    <source>
        <dbReference type="EMBL" id="MFC7275274.1"/>
    </source>
</evidence>